<protein>
    <submittedName>
        <fullName evidence="2">Uncharacterized protein</fullName>
    </submittedName>
</protein>
<accession>A0A7S4GE71</accession>
<proteinExistence type="predicted"/>
<feature type="region of interest" description="Disordered" evidence="1">
    <location>
        <begin position="119"/>
        <end position="142"/>
    </location>
</feature>
<reference evidence="2" key="1">
    <citation type="submission" date="2021-01" db="EMBL/GenBank/DDBJ databases">
        <authorList>
            <person name="Corre E."/>
            <person name="Pelletier E."/>
            <person name="Niang G."/>
            <person name="Scheremetjew M."/>
            <person name="Finn R."/>
            <person name="Kale V."/>
            <person name="Holt S."/>
            <person name="Cochrane G."/>
            <person name="Meng A."/>
            <person name="Brown T."/>
            <person name="Cohen L."/>
        </authorList>
    </citation>
    <scope>NUCLEOTIDE SEQUENCE</scope>
    <source>
        <strain evidence="2">CCMP1594</strain>
    </source>
</reference>
<sequence length="142" mass="15342">MIRMMNGVWYGHSPQCNHDHGNASLSKCTHPAGFERLLAPSSSRKGSEGSATGIWGQVCTAWALRAHLLLGLVLFAHESTTASGTGGTFWDEFGCFALHNCRGTLLTFLGSSQRYPSCPWSGTGASQDRQSEGRKGKRGQRI</sequence>
<evidence type="ECO:0000313" key="2">
    <source>
        <dbReference type="EMBL" id="CAE0834139.1"/>
    </source>
</evidence>
<organism evidence="2">
    <name type="scientific">Eutreptiella gymnastica</name>
    <dbReference type="NCBI Taxonomy" id="73025"/>
    <lineage>
        <taxon>Eukaryota</taxon>
        <taxon>Discoba</taxon>
        <taxon>Euglenozoa</taxon>
        <taxon>Euglenida</taxon>
        <taxon>Spirocuta</taxon>
        <taxon>Euglenophyceae</taxon>
        <taxon>Eutreptiales</taxon>
        <taxon>Eutreptiaceae</taxon>
        <taxon>Eutreptiella</taxon>
    </lineage>
</organism>
<dbReference type="AlphaFoldDB" id="A0A7S4GE71"/>
<evidence type="ECO:0000256" key="1">
    <source>
        <dbReference type="SAM" id="MobiDB-lite"/>
    </source>
</evidence>
<dbReference type="EMBL" id="HBJA01132309">
    <property type="protein sequence ID" value="CAE0834139.1"/>
    <property type="molecule type" value="Transcribed_RNA"/>
</dbReference>
<gene>
    <name evidence="2" type="ORF">EGYM00163_LOCUS45439</name>
</gene>
<name>A0A7S4GE71_9EUGL</name>